<reference evidence="2" key="1">
    <citation type="submission" date="2017-09" db="EMBL/GenBank/DDBJ databases">
        <title>Depth-based differentiation of microbial function through sediment-hosted aquifers and enrichment of novel symbionts in the deep terrestrial subsurface.</title>
        <authorList>
            <person name="Probst A.J."/>
            <person name="Ladd B."/>
            <person name="Jarett J.K."/>
            <person name="Geller-Mcgrath D.E."/>
            <person name="Sieber C.M.K."/>
            <person name="Emerson J.B."/>
            <person name="Anantharaman K."/>
            <person name="Thomas B.C."/>
            <person name="Malmstrom R."/>
            <person name="Stieglmeier M."/>
            <person name="Klingl A."/>
            <person name="Woyke T."/>
            <person name="Ryan C.M."/>
            <person name="Banfield J.F."/>
        </authorList>
    </citation>
    <scope>NUCLEOTIDE SEQUENCE [LARGE SCALE GENOMIC DNA]</scope>
</reference>
<proteinExistence type="predicted"/>
<dbReference type="PANTHER" id="PTHR21445">
    <property type="entry name" value="ENDONUCLEASE IV ENDODEOXYRIBONUCLEASE IV"/>
    <property type="match status" value="1"/>
</dbReference>
<dbReference type="PANTHER" id="PTHR21445:SF0">
    <property type="entry name" value="APURINIC-APYRIMIDINIC ENDONUCLEASE"/>
    <property type="match status" value="1"/>
</dbReference>
<dbReference type="GO" id="GO:0008081">
    <property type="term" value="F:phosphoric diester hydrolase activity"/>
    <property type="evidence" value="ECO:0007669"/>
    <property type="project" value="TreeGrafter"/>
</dbReference>
<dbReference type="SUPFAM" id="SSF51658">
    <property type="entry name" value="Xylose isomerase-like"/>
    <property type="match status" value="1"/>
</dbReference>
<protein>
    <recommendedName>
        <fullName evidence="3">Xylose isomerase-like TIM barrel domain-containing protein</fullName>
    </recommendedName>
</protein>
<dbReference type="InterPro" id="IPR036237">
    <property type="entry name" value="Xyl_isomerase-like_sf"/>
</dbReference>
<organism evidence="1 2">
    <name type="scientific">Candidatus Roizmanbacteria bacterium CG_4_10_14_0_8_um_filter_33_9</name>
    <dbReference type="NCBI Taxonomy" id="1974826"/>
    <lineage>
        <taxon>Bacteria</taxon>
        <taxon>Candidatus Roizmaniibacteriota</taxon>
    </lineage>
</organism>
<evidence type="ECO:0000313" key="2">
    <source>
        <dbReference type="Proteomes" id="UP000229401"/>
    </source>
</evidence>
<comment type="caution">
    <text evidence="1">The sequence shown here is derived from an EMBL/GenBank/DDBJ whole genome shotgun (WGS) entry which is preliminary data.</text>
</comment>
<accession>A0A2M7QJF1</accession>
<gene>
    <name evidence="1" type="ORF">COY87_02515</name>
</gene>
<evidence type="ECO:0000313" key="1">
    <source>
        <dbReference type="EMBL" id="PIY72138.1"/>
    </source>
</evidence>
<dbReference type="GO" id="GO:0006284">
    <property type="term" value="P:base-excision repair"/>
    <property type="evidence" value="ECO:0007669"/>
    <property type="project" value="TreeGrafter"/>
</dbReference>
<dbReference type="Proteomes" id="UP000229401">
    <property type="component" value="Unassembled WGS sequence"/>
</dbReference>
<sequence length="143" mass="15776">MLKIGAHLSISGGYHNALQRITDIGGNCLQIFSSSPRGWNFAKITNNDRKLFIEEKKKLNIDPIYFHASYLVNLAGENRIAGLSKQSLISELNVASQLGIKGSIIHLGSYKGDNPAVFDVSIDKRYSFLIDNILQVLTATPKD</sequence>
<feature type="non-terminal residue" evidence="1">
    <location>
        <position position="143"/>
    </location>
</feature>
<dbReference type="GO" id="GO:0003677">
    <property type="term" value="F:DNA binding"/>
    <property type="evidence" value="ECO:0007669"/>
    <property type="project" value="InterPro"/>
</dbReference>
<evidence type="ECO:0008006" key="3">
    <source>
        <dbReference type="Google" id="ProtNLM"/>
    </source>
</evidence>
<dbReference type="GO" id="GO:0008270">
    <property type="term" value="F:zinc ion binding"/>
    <property type="evidence" value="ECO:0007669"/>
    <property type="project" value="InterPro"/>
</dbReference>
<dbReference type="InterPro" id="IPR001719">
    <property type="entry name" value="AP_endonuc_2"/>
</dbReference>
<dbReference type="Gene3D" id="3.20.20.150">
    <property type="entry name" value="Divalent-metal-dependent TIM barrel enzymes"/>
    <property type="match status" value="1"/>
</dbReference>
<dbReference type="PROSITE" id="PS51432">
    <property type="entry name" value="AP_NUCLEASE_F2_4"/>
    <property type="match status" value="1"/>
</dbReference>
<dbReference type="EMBL" id="PFLI01000084">
    <property type="protein sequence ID" value="PIY72138.1"/>
    <property type="molecule type" value="Genomic_DNA"/>
</dbReference>
<name>A0A2M7QJF1_9BACT</name>
<dbReference type="GO" id="GO:0003906">
    <property type="term" value="F:DNA-(apurinic or apyrimidinic site) endonuclease activity"/>
    <property type="evidence" value="ECO:0007669"/>
    <property type="project" value="TreeGrafter"/>
</dbReference>
<dbReference type="AlphaFoldDB" id="A0A2M7QJF1"/>